<evidence type="ECO:0000313" key="3">
    <source>
        <dbReference type="EMBL" id="QPC41893.1"/>
    </source>
</evidence>
<dbReference type="RefSeq" id="WP_213163120.1">
    <property type="nucleotide sequence ID" value="NZ_CP058214.1"/>
</dbReference>
<feature type="transmembrane region" description="Helical" evidence="1">
    <location>
        <begin position="12"/>
        <end position="32"/>
    </location>
</feature>
<feature type="domain" description="Fatty acid desaturase" evidence="2">
    <location>
        <begin position="39"/>
        <end position="277"/>
    </location>
</feature>
<feature type="transmembrane region" description="Helical" evidence="1">
    <location>
        <begin position="169"/>
        <end position="188"/>
    </location>
</feature>
<protein>
    <submittedName>
        <fullName evidence="3">Fatty acid desaturase</fullName>
    </submittedName>
</protein>
<dbReference type="Proteomes" id="UP000593594">
    <property type="component" value="Chromosome"/>
</dbReference>
<keyword evidence="1" id="KW-0812">Transmembrane</keyword>
<keyword evidence="4" id="KW-1185">Reference proteome</keyword>
<name>A0A7S8HB81_9HYPH</name>
<dbReference type="InterPro" id="IPR005804">
    <property type="entry name" value="FA_desaturase_dom"/>
</dbReference>
<keyword evidence="1" id="KW-1133">Transmembrane helix</keyword>
<feature type="transmembrane region" description="Helical" evidence="1">
    <location>
        <begin position="194"/>
        <end position="211"/>
    </location>
</feature>
<organism evidence="3 4">
    <name type="scientific">Kaustia mangrovi</name>
    <dbReference type="NCBI Taxonomy" id="2593653"/>
    <lineage>
        <taxon>Bacteria</taxon>
        <taxon>Pseudomonadati</taxon>
        <taxon>Pseudomonadota</taxon>
        <taxon>Alphaproteobacteria</taxon>
        <taxon>Hyphomicrobiales</taxon>
        <taxon>Parvibaculaceae</taxon>
        <taxon>Kaustia</taxon>
    </lineage>
</organism>
<evidence type="ECO:0000313" key="4">
    <source>
        <dbReference type="Proteomes" id="UP000593594"/>
    </source>
</evidence>
<evidence type="ECO:0000256" key="1">
    <source>
        <dbReference type="SAM" id="Phobius"/>
    </source>
</evidence>
<keyword evidence="1" id="KW-0472">Membrane</keyword>
<dbReference type="KEGG" id="kmn:HW532_03665"/>
<reference evidence="3 4" key="1">
    <citation type="submission" date="2020-06" db="EMBL/GenBank/DDBJ databases">
        <title>Genome sequence of 2 isolates from Red Sea Mangroves.</title>
        <authorList>
            <person name="Sefrji F."/>
            <person name="Michoud G."/>
            <person name="Merlino G."/>
            <person name="Daffonchio D."/>
        </authorList>
    </citation>
    <scope>NUCLEOTIDE SEQUENCE [LARGE SCALE GENOMIC DNA]</scope>
    <source>
        <strain evidence="3 4">R1DC25</strain>
    </source>
</reference>
<dbReference type="EMBL" id="CP058214">
    <property type="protein sequence ID" value="QPC41893.1"/>
    <property type="molecule type" value="Genomic_DNA"/>
</dbReference>
<feature type="transmembrane region" description="Helical" evidence="1">
    <location>
        <begin position="38"/>
        <end position="57"/>
    </location>
</feature>
<accession>A0A7S8HB81</accession>
<gene>
    <name evidence="3" type="ORF">HW532_03665</name>
</gene>
<dbReference type="GO" id="GO:0006629">
    <property type="term" value="P:lipid metabolic process"/>
    <property type="evidence" value="ECO:0007669"/>
    <property type="project" value="InterPro"/>
</dbReference>
<evidence type="ECO:0000259" key="2">
    <source>
        <dbReference type="Pfam" id="PF00487"/>
    </source>
</evidence>
<dbReference type="AlphaFoldDB" id="A0A7S8HB81"/>
<dbReference type="Pfam" id="PF00487">
    <property type="entry name" value="FA_desaturase"/>
    <property type="match status" value="1"/>
</dbReference>
<proteinExistence type="predicted"/>
<sequence length="311" mass="34790">MARIARPCGTAAVEWPTVLLIAGVYAAFGLVTWHADALPWWLVLPVGAYLVGLHGSLQHEAVHGHPTRSRALNEALVFPSLALWVPYRRYRRLHLMHHRDAFITDPIEDPESWYVLPETWHALARPLRWLMIANNTLAGRLLLGPAIAACRFVASDLHAMATGRNREIVAAWALHGASLAVTLVWVVGVCGMDIGRYVALFAYPGTALTLLRSFAEHRAHRLVDARSAVIETNPAMALLYLNNNLHAAHHANPQAPWYRLPAYYRRFREDLVARNERYLIAGYGSLVRHYLLRPKEVVPHPFRTSGGDGGV</sequence>